<keyword evidence="3" id="KW-1185">Reference proteome</keyword>
<reference evidence="3" key="1">
    <citation type="submission" date="2016-10" db="EMBL/GenBank/DDBJ databases">
        <authorList>
            <person name="Varghese N."/>
            <person name="Submissions S."/>
        </authorList>
    </citation>
    <scope>NUCLEOTIDE SEQUENCE [LARGE SCALE GENOMIC DNA]</scope>
    <source>
        <strain evidence="3">CGMCC 4.6825</strain>
    </source>
</reference>
<dbReference type="Proteomes" id="UP000182841">
    <property type="component" value="Unassembled WGS sequence"/>
</dbReference>
<evidence type="ECO:0000256" key="1">
    <source>
        <dbReference type="SAM" id="Phobius"/>
    </source>
</evidence>
<feature type="transmembrane region" description="Helical" evidence="1">
    <location>
        <begin position="24"/>
        <end position="57"/>
    </location>
</feature>
<name>A0A1H9WIS9_9ACTN</name>
<evidence type="ECO:0000313" key="3">
    <source>
        <dbReference type="Proteomes" id="UP000182841"/>
    </source>
</evidence>
<accession>A0A1H9WIS9</accession>
<keyword evidence="1" id="KW-1133">Transmembrane helix</keyword>
<gene>
    <name evidence="2" type="ORF">SAMN05421870_11828</name>
</gene>
<dbReference type="EMBL" id="FOGO01000018">
    <property type="protein sequence ID" value="SES33788.1"/>
    <property type="molecule type" value="Genomic_DNA"/>
</dbReference>
<proteinExistence type="predicted"/>
<organism evidence="2 3">
    <name type="scientific">Streptomyces qinglanensis</name>
    <dbReference type="NCBI Taxonomy" id="943816"/>
    <lineage>
        <taxon>Bacteria</taxon>
        <taxon>Bacillati</taxon>
        <taxon>Actinomycetota</taxon>
        <taxon>Actinomycetes</taxon>
        <taxon>Kitasatosporales</taxon>
        <taxon>Streptomycetaceae</taxon>
        <taxon>Streptomyces</taxon>
    </lineage>
</organism>
<keyword evidence="1" id="KW-0812">Transmembrane</keyword>
<keyword evidence="1" id="KW-0472">Membrane</keyword>
<evidence type="ECO:0000313" key="2">
    <source>
        <dbReference type="EMBL" id="SES33788.1"/>
    </source>
</evidence>
<dbReference type="AlphaFoldDB" id="A0A1H9WIS9"/>
<protein>
    <submittedName>
        <fullName evidence="2">Uncharacterized protein</fullName>
    </submittedName>
</protein>
<sequence>MTTVRRSTSNVDTFSPEPLPQRWGLILTAAAMAGLVGFMAGGPIAALVAASGVVGLLHQIMA</sequence>
<dbReference type="RefSeq" id="WP_075003196.1">
    <property type="nucleotide sequence ID" value="NZ_FOGO01000018.1"/>
</dbReference>